<evidence type="ECO:0000256" key="1">
    <source>
        <dbReference type="ARBA" id="ARBA00001933"/>
    </source>
</evidence>
<dbReference type="SUPFAM" id="SSF56752">
    <property type="entry name" value="D-aminoacid aminotransferase-like PLP-dependent enzymes"/>
    <property type="match status" value="1"/>
</dbReference>
<comment type="catalytic activity">
    <reaction evidence="14 18">
        <text>L-isoleucine + 2-oxoglutarate = (S)-3-methyl-2-oxopentanoate + L-glutamate</text>
        <dbReference type="Rhea" id="RHEA:24801"/>
        <dbReference type="ChEBI" id="CHEBI:16810"/>
        <dbReference type="ChEBI" id="CHEBI:29985"/>
        <dbReference type="ChEBI" id="CHEBI:35146"/>
        <dbReference type="ChEBI" id="CHEBI:58045"/>
        <dbReference type="EC" id="2.6.1.42"/>
    </reaction>
</comment>
<evidence type="ECO:0000256" key="3">
    <source>
        <dbReference type="ARBA" id="ARBA00004824"/>
    </source>
</evidence>
<comment type="catalytic activity">
    <reaction evidence="13 18">
        <text>L-valine + 2-oxoglutarate = 3-methyl-2-oxobutanoate + L-glutamate</text>
        <dbReference type="Rhea" id="RHEA:24813"/>
        <dbReference type="ChEBI" id="CHEBI:11851"/>
        <dbReference type="ChEBI" id="CHEBI:16810"/>
        <dbReference type="ChEBI" id="CHEBI:29985"/>
        <dbReference type="ChEBI" id="CHEBI:57762"/>
        <dbReference type="EC" id="2.6.1.42"/>
    </reaction>
</comment>
<protein>
    <recommendedName>
        <fullName evidence="18">Branched-chain-amino-acid aminotransferase</fullName>
        <shortName evidence="18">BCAT</shortName>
        <ecNumber evidence="18">2.6.1.42</ecNumber>
    </recommendedName>
</protein>
<dbReference type="InterPro" id="IPR018300">
    <property type="entry name" value="Aminotrans_IV_CS"/>
</dbReference>
<dbReference type="PANTHER" id="PTHR42743">
    <property type="entry name" value="AMINO-ACID AMINOTRANSFERASE"/>
    <property type="match status" value="1"/>
</dbReference>
<comment type="pathway">
    <text evidence="4 18">Amino-acid biosynthesis; L-valine biosynthesis; L-valine from pyruvate: step 4/4.</text>
</comment>
<comment type="pathway">
    <text evidence="3 18">Amino-acid biosynthesis; L-isoleucine biosynthesis; L-isoleucine from 2-oxobutanoate: step 4/4.</text>
</comment>
<comment type="pathway">
    <text evidence="5 18">Amino-acid biosynthesis; L-leucine biosynthesis; L-leucine from 3-methyl-2-oxobutanoate: step 4/4.</text>
</comment>
<evidence type="ECO:0000256" key="11">
    <source>
        <dbReference type="ARBA" id="ARBA00022898"/>
    </source>
</evidence>
<dbReference type="NCBIfam" id="TIGR01122">
    <property type="entry name" value="ilvE_I"/>
    <property type="match status" value="1"/>
</dbReference>
<comment type="similarity">
    <text evidence="6 16">Belongs to the class-IV pyridoxal-phosphate-dependent aminotransferase family.</text>
</comment>
<dbReference type="Gene3D" id="3.20.10.10">
    <property type="entry name" value="D-amino Acid Aminotransferase, subunit A, domain 2"/>
    <property type="match status" value="1"/>
</dbReference>
<dbReference type="Proteomes" id="UP000637720">
    <property type="component" value="Unassembled WGS sequence"/>
</dbReference>
<dbReference type="InterPro" id="IPR043132">
    <property type="entry name" value="BCAT-like_C"/>
</dbReference>
<dbReference type="UniPathway" id="UPA00048">
    <property type="reaction ID" value="UER00073"/>
</dbReference>
<organism evidence="19 20">
    <name type="scientific">Calditerricola satsumensis</name>
    <dbReference type="NCBI Taxonomy" id="373054"/>
    <lineage>
        <taxon>Bacteria</taxon>
        <taxon>Bacillati</taxon>
        <taxon>Bacillota</taxon>
        <taxon>Bacilli</taxon>
        <taxon>Bacillales</taxon>
        <taxon>Bacillaceae</taxon>
        <taxon>Calditerricola</taxon>
    </lineage>
</organism>
<evidence type="ECO:0000256" key="9">
    <source>
        <dbReference type="ARBA" id="ARBA00022605"/>
    </source>
</evidence>
<dbReference type="GO" id="GO:0009099">
    <property type="term" value="P:L-valine biosynthetic process"/>
    <property type="evidence" value="ECO:0007669"/>
    <property type="project" value="UniProtKB-UniPathway"/>
</dbReference>
<evidence type="ECO:0000313" key="20">
    <source>
        <dbReference type="Proteomes" id="UP000637720"/>
    </source>
</evidence>
<evidence type="ECO:0000256" key="14">
    <source>
        <dbReference type="ARBA" id="ARBA00048798"/>
    </source>
</evidence>
<dbReference type="RefSeq" id="WP_188818184.1">
    <property type="nucleotide sequence ID" value="NZ_BMOF01000074.1"/>
</dbReference>
<dbReference type="EMBL" id="BMOF01000074">
    <property type="protein sequence ID" value="GGK08193.1"/>
    <property type="molecule type" value="Genomic_DNA"/>
</dbReference>
<evidence type="ECO:0000256" key="16">
    <source>
        <dbReference type="RuleBase" id="RU004106"/>
    </source>
</evidence>
<dbReference type="InterPro" id="IPR001544">
    <property type="entry name" value="Aminotrans_IV"/>
</dbReference>
<evidence type="ECO:0000256" key="5">
    <source>
        <dbReference type="ARBA" id="ARBA00005072"/>
    </source>
</evidence>
<accession>A0A8J3BHE6</accession>
<evidence type="ECO:0000256" key="15">
    <source>
        <dbReference type="ARBA" id="ARBA00049229"/>
    </source>
</evidence>
<keyword evidence="12 18" id="KW-0100">Branched-chain amino acid biosynthesis</keyword>
<dbReference type="InterPro" id="IPR005785">
    <property type="entry name" value="B_amino_transI"/>
</dbReference>
<dbReference type="CDD" id="cd01557">
    <property type="entry name" value="BCAT_beta_family"/>
    <property type="match status" value="1"/>
</dbReference>
<evidence type="ECO:0000256" key="8">
    <source>
        <dbReference type="ARBA" id="ARBA00022576"/>
    </source>
</evidence>
<dbReference type="GO" id="GO:0004084">
    <property type="term" value="F:branched-chain-amino-acid transaminase activity"/>
    <property type="evidence" value="ECO:0007669"/>
    <property type="project" value="UniProtKB-EC"/>
</dbReference>
<evidence type="ECO:0000256" key="2">
    <source>
        <dbReference type="ARBA" id="ARBA00003109"/>
    </source>
</evidence>
<keyword evidence="10 18" id="KW-0808">Transferase</keyword>
<dbReference type="NCBIfam" id="NF005146">
    <property type="entry name" value="PRK06606.1"/>
    <property type="match status" value="1"/>
</dbReference>
<evidence type="ECO:0000256" key="13">
    <source>
        <dbReference type="ARBA" id="ARBA00048212"/>
    </source>
</evidence>
<dbReference type="EC" id="2.6.1.42" evidence="18"/>
<reference evidence="19" key="1">
    <citation type="journal article" date="2014" name="Int. J. Syst. Evol. Microbiol.">
        <title>Complete genome sequence of Corynebacterium casei LMG S-19264T (=DSM 44701T), isolated from a smear-ripened cheese.</title>
        <authorList>
            <consortium name="US DOE Joint Genome Institute (JGI-PGF)"/>
            <person name="Walter F."/>
            <person name="Albersmeier A."/>
            <person name="Kalinowski J."/>
            <person name="Ruckert C."/>
        </authorList>
    </citation>
    <scope>NUCLEOTIDE SEQUENCE</scope>
    <source>
        <strain evidence="19">JCM 14719</strain>
    </source>
</reference>
<evidence type="ECO:0000256" key="6">
    <source>
        <dbReference type="ARBA" id="ARBA00009320"/>
    </source>
</evidence>
<dbReference type="Pfam" id="PF01063">
    <property type="entry name" value="Aminotran_4"/>
    <property type="match status" value="1"/>
</dbReference>
<evidence type="ECO:0000313" key="19">
    <source>
        <dbReference type="EMBL" id="GGK08193.1"/>
    </source>
</evidence>
<evidence type="ECO:0000256" key="7">
    <source>
        <dbReference type="ARBA" id="ARBA00011738"/>
    </source>
</evidence>
<evidence type="ECO:0000256" key="10">
    <source>
        <dbReference type="ARBA" id="ARBA00022679"/>
    </source>
</evidence>
<gene>
    <name evidence="18" type="primary">ilvE</name>
    <name evidence="19" type="ORF">GCM10007043_22850</name>
</gene>
<keyword evidence="20" id="KW-1185">Reference proteome</keyword>
<dbReference type="AlphaFoldDB" id="A0A8J3BHE6"/>
<keyword evidence="9 18" id="KW-0028">Amino-acid biosynthesis</keyword>
<evidence type="ECO:0000256" key="18">
    <source>
        <dbReference type="RuleBase" id="RU364094"/>
    </source>
</evidence>
<dbReference type="GO" id="GO:0009097">
    <property type="term" value="P:isoleucine biosynthetic process"/>
    <property type="evidence" value="ECO:0007669"/>
    <property type="project" value="UniProtKB-UniPathway"/>
</dbReference>
<name>A0A8J3BHE6_9BACI</name>
<comment type="subunit">
    <text evidence="7">Homodimer.</text>
</comment>
<dbReference type="UniPathway" id="UPA00049">
    <property type="reaction ID" value="UER00062"/>
</dbReference>
<dbReference type="PROSITE" id="PS00770">
    <property type="entry name" value="AA_TRANSFER_CLASS_4"/>
    <property type="match status" value="1"/>
</dbReference>
<dbReference type="InterPro" id="IPR050571">
    <property type="entry name" value="Class-IV_PLP-Dep_Aminotrnsfr"/>
</dbReference>
<dbReference type="UniPathway" id="UPA00047">
    <property type="reaction ID" value="UER00058"/>
</dbReference>
<comment type="catalytic activity">
    <reaction evidence="15 18">
        <text>L-leucine + 2-oxoglutarate = 4-methyl-2-oxopentanoate + L-glutamate</text>
        <dbReference type="Rhea" id="RHEA:18321"/>
        <dbReference type="ChEBI" id="CHEBI:16810"/>
        <dbReference type="ChEBI" id="CHEBI:17865"/>
        <dbReference type="ChEBI" id="CHEBI:29985"/>
        <dbReference type="ChEBI" id="CHEBI:57427"/>
        <dbReference type="EC" id="2.6.1.42"/>
    </reaction>
</comment>
<keyword evidence="11 17" id="KW-0663">Pyridoxal phosphate</keyword>
<dbReference type="InterPro" id="IPR033939">
    <property type="entry name" value="BCAT_family"/>
</dbReference>
<comment type="function">
    <text evidence="2 18">Acts on leucine, isoleucine and valine.</text>
</comment>
<keyword evidence="8 18" id="KW-0032">Aminotransferase</keyword>
<sequence>MTATEQSGYAYFAGAIVPFSEAKISIATHAFNYGTACFEGIRAYWNAEQEELFVLKLREHYERLHRSAHILKMSPPLSVDEMVDVTVELLKANAFRTDVYIRPILYKADPLISVKLSGIRDDFCVFCVPLGDYFDTEKGLHMGVSPWRRVDDNAIPARAKINGSYINAALASDDARAAGFDEAIMLTPEGHVAEGSSANLFLVRGGRLITSPVSDSILEGITRGMVLELARELGFATEIRPIDRTELYVAEEMFLCGTGVQIAPVTKVDHRPVGSGRPGPMTRALQERFFAAVRGRDARYAHWLTPVYSRVAAASPGARGSGS</sequence>
<evidence type="ECO:0000256" key="12">
    <source>
        <dbReference type="ARBA" id="ARBA00023304"/>
    </source>
</evidence>
<dbReference type="InterPro" id="IPR043131">
    <property type="entry name" value="BCAT-like_N"/>
</dbReference>
<comment type="caution">
    <text evidence="19">The sequence shown here is derived from an EMBL/GenBank/DDBJ whole genome shotgun (WGS) entry which is preliminary data.</text>
</comment>
<comment type="cofactor">
    <cofactor evidence="1 17">
        <name>pyridoxal 5'-phosphate</name>
        <dbReference type="ChEBI" id="CHEBI:597326"/>
    </cofactor>
</comment>
<dbReference type="FunFam" id="3.20.10.10:FF:000002">
    <property type="entry name" value="D-alanine aminotransferase"/>
    <property type="match status" value="1"/>
</dbReference>
<evidence type="ECO:0000256" key="17">
    <source>
        <dbReference type="RuleBase" id="RU004516"/>
    </source>
</evidence>
<dbReference type="PANTHER" id="PTHR42743:SF4">
    <property type="entry name" value="BRANCHED-CHAIN-AMINO-ACID AMINOTRANSFERASE-RELATED"/>
    <property type="match status" value="1"/>
</dbReference>
<evidence type="ECO:0000256" key="4">
    <source>
        <dbReference type="ARBA" id="ARBA00004931"/>
    </source>
</evidence>
<reference evidence="19" key="2">
    <citation type="submission" date="2020-09" db="EMBL/GenBank/DDBJ databases">
        <authorList>
            <person name="Sun Q."/>
            <person name="Ohkuma M."/>
        </authorList>
    </citation>
    <scope>NUCLEOTIDE SEQUENCE</scope>
    <source>
        <strain evidence="19">JCM 14719</strain>
    </source>
</reference>
<proteinExistence type="inferred from homology"/>
<dbReference type="GO" id="GO:0009098">
    <property type="term" value="P:L-leucine biosynthetic process"/>
    <property type="evidence" value="ECO:0007669"/>
    <property type="project" value="UniProtKB-UniPathway"/>
</dbReference>
<dbReference type="InterPro" id="IPR036038">
    <property type="entry name" value="Aminotransferase-like"/>
</dbReference>
<dbReference type="Gene3D" id="3.30.470.10">
    <property type="match status" value="1"/>
</dbReference>